<dbReference type="InterPro" id="IPR004158">
    <property type="entry name" value="DUF247_pln"/>
</dbReference>
<dbReference type="AlphaFoldDB" id="A0A6A1VHQ1"/>
<dbReference type="Proteomes" id="UP000516437">
    <property type="component" value="Chromosome 5"/>
</dbReference>
<comment type="caution">
    <text evidence="2">The sequence shown here is derived from an EMBL/GenBank/DDBJ whole genome shotgun (WGS) entry which is preliminary data.</text>
</comment>
<dbReference type="PANTHER" id="PTHR31170">
    <property type="entry name" value="BNAC04G53230D PROTEIN"/>
    <property type="match status" value="1"/>
</dbReference>
<evidence type="ECO:0000256" key="1">
    <source>
        <dbReference type="SAM" id="MobiDB-lite"/>
    </source>
</evidence>
<dbReference type="Pfam" id="PF03140">
    <property type="entry name" value="DUF247"/>
    <property type="match status" value="1"/>
</dbReference>
<evidence type="ECO:0000313" key="3">
    <source>
        <dbReference type="Proteomes" id="UP000516437"/>
    </source>
</evidence>
<sequence length="321" mass="37968">MEFDGPDQMQTNISHHTSSDIENPCTPLVHSMEEELERLSPLSSDCGIYRVRERLRHGHERVYTPHIVSIGPLHHGKETLKDMEEHKMWYLKAFIGRTKESMRFYVELVKQKEARLRRCYSEKIQCSSEEFIKIILVDAAFIIEVLLKFYFKELNGENDHIFNKPWMKRDIWRDMIMLENQLPFFILEDLYDASKNIVQPERRPSILKLSHYFFKNQVINLGGIEDQKLEEIRSSKIEHFVDLLRQLYMPSKKLDKRQFERETVPSLTELHQAGVKFKVGSSRNLFDIHFEKGILEIPRFNVGPVSELIIRNIVAFEQCSA</sequence>
<feature type="region of interest" description="Disordered" evidence="1">
    <location>
        <begin position="1"/>
        <end position="25"/>
    </location>
</feature>
<accession>A0A6A1VHQ1</accession>
<organism evidence="2 3">
    <name type="scientific">Morella rubra</name>
    <name type="common">Chinese bayberry</name>
    <dbReference type="NCBI Taxonomy" id="262757"/>
    <lineage>
        <taxon>Eukaryota</taxon>
        <taxon>Viridiplantae</taxon>
        <taxon>Streptophyta</taxon>
        <taxon>Embryophyta</taxon>
        <taxon>Tracheophyta</taxon>
        <taxon>Spermatophyta</taxon>
        <taxon>Magnoliopsida</taxon>
        <taxon>eudicotyledons</taxon>
        <taxon>Gunneridae</taxon>
        <taxon>Pentapetalae</taxon>
        <taxon>rosids</taxon>
        <taxon>fabids</taxon>
        <taxon>Fagales</taxon>
        <taxon>Myricaceae</taxon>
        <taxon>Morella</taxon>
    </lineage>
</organism>
<reference evidence="2 3" key="1">
    <citation type="journal article" date="2019" name="Plant Biotechnol. J.">
        <title>The red bayberry genome and genetic basis of sex determination.</title>
        <authorList>
            <person name="Jia H.M."/>
            <person name="Jia H.J."/>
            <person name="Cai Q.L."/>
            <person name="Wang Y."/>
            <person name="Zhao H.B."/>
            <person name="Yang W.F."/>
            <person name="Wang G.Y."/>
            <person name="Li Y.H."/>
            <person name="Zhan D.L."/>
            <person name="Shen Y.T."/>
            <person name="Niu Q.F."/>
            <person name="Chang L."/>
            <person name="Qiu J."/>
            <person name="Zhao L."/>
            <person name="Xie H.B."/>
            <person name="Fu W.Y."/>
            <person name="Jin J."/>
            <person name="Li X.W."/>
            <person name="Jiao Y."/>
            <person name="Zhou C.C."/>
            <person name="Tu T."/>
            <person name="Chai C.Y."/>
            <person name="Gao J.L."/>
            <person name="Fan L.J."/>
            <person name="van de Weg E."/>
            <person name="Wang J.Y."/>
            <person name="Gao Z.S."/>
        </authorList>
    </citation>
    <scope>NUCLEOTIDE SEQUENCE [LARGE SCALE GENOMIC DNA]</scope>
    <source>
        <tissue evidence="2">Leaves</tissue>
    </source>
</reference>
<proteinExistence type="predicted"/>
<keyword evidence="3" id="KW-1185">Reference proteome</keyword>
<evidence type="ECO:0000313" key="2">
    <source>
        <dbReference type="EMBL" id="KAB1212254.1"/>
    </source>
</evidence>
<dbReference type="PANTHER" id="PTHR31170:SF17">
    <property type="match status" value="1"/>
</dbReference>
<name>A0A6A1VHQ1_9ROSI</name>
<dbReference type="OrthoDB" id="672127at2759"/>
<protein>
    <submittedName>
        <fullName evidence="2">Uncharacterized protein</fullName>
    </submittedName>
</protein>
<gene>
    <name evidence="2" type="ORF">CJ030_MR5G025022</name>
</gene>
<dbReference type="EMBL" id="RXIC02000023">
    <property type="protein sequence ID" value="KAB1212254.1"/>
    <property type="molecule type" value="Genomic_DNA"/>
</dbReference>